<feature type="transmembrane region" description="Helical" evidence="1">
    <location>
        <begin position="30"/>
        <end position="50"/>
    </location>
</feature>
<keyword evidence="1" id="KW-0812">Transmembrane</keyword>
<evidence type="ECO:0000313" key="3">
    <source>
        <dbReference type="Proteomes" id="UP000838749"/>
    </source>
</evidence>
<accession>A0ABN8F7K7</accession>
<protein>
    <recommendedName>
        <fullName evidence="4">Stage III sporulation protein AC</fullName>
    </recommendedName>
</protein>
<organism evidence="2 3">
    <name type="scientific">Paenibacillus pseudetheri</name>
    <dbReference type="NCBI Taxonomy" id="2897682"/>
    <lineage>
        <taxon>Bacteria</taxon>
        <taxon>Bacillati</taxon>
        <taxon>Bacillota</taxon>
        <taxon>Bacilli</taxon>
        <taxon>Bacillales</taxon>
        <taxon>Paenibacillaceae</taxon>
        <taxon>Paenibacillus</taxon>
    </lineage>
</organism>
<evidence type="ECO:0008006" key="4">
    <source>
        <dbReference type="Google" id="ProtNLM"/>
    </source>
</evidence>
<evidence type="ECO:0000256" key="1">
    <source>
        <dbReference type="SAM" id="Phobius"/>
    </source>
</evidence>
<evidence type="ECO:0000313" key="2">
    <source>
        <dbReference type="EMBL" id="CAH1054040.1"/>
    </source>
</evidence>
<dbReference type="EMBL" id="CAKMAB010000001">
    <property type="protein sequence ID" value="CAH1054040.1"/>
    <property type="molecule type" value="Genomic_DNA"/>
</dbReference>
<gene>
    <name evidence="2" type="ORF">PAECIP111894_00185</name>
</gene>
<comment type="caution">
    <text evidence="2">The sequence shown here is derived from an EMBL/GenBank/DDBJ whole genome shotgun (WGS) entry which is preliminary data.</text>
</comment>
<reference evidence="2" key="1">
    <citation type="submission" date="2021-12" db="EMBL/GenBank/DDBJ databases">
        <authorList>
            <person name="Criscuolo A."/>
        </authorList>
    </citation>
    <scope>NUCLEOTIDE SEQUENCE</scope>
    <source>
        <strain evidence="2">CIP111894</strain>
    </source>
</reference>
<name>A0ABN8F7K7_9BACL</name>
<keyword evidence="1" id="KW-0472">Membrane</keyword>
<keyword evidence="3" id="KW-1185">Reference proteome</keyword>
<proteinExistence type="predicted"/>
<sequence length="67" mass="7490">MIEPFIKLGVVGIAGHAVEMYLERSGRPGAVLYVKIGTYVVCGLIAAVEWRHFFRVLGGMFGFYLPW</sequence>
<keyword evidence="1" id="KW-1133">Transmembrane helix</keyword>
<dbReference type="RefSeq" id="WP_234530054.1">
    <property type="nucleotide sequence ID" value="NZ_CAKMAB010000001.1"/>
</dbReference>
<dbReference type="Proteomes" id="UP000838749">
    <property type="component" value="Unassembled WGS sequence"/>
</dbReference>